<reference evidence="2 3" key="1">
    <citation type="submission" date="2023-02" db="EMBL/GenBank/DDBJ databases">
        <title>Dictyobacter halimunensis sp. nov., a new member of the class Ktedonobacteria from forest soil in a geothermal area.</title>
        <authorList>
            <person name="Rachmania M.K."/>
            <person name="Ningsih F."/>
            <person name="Sakai Y."/>
            <person name="Yabe S."/>
            <person name="Yokota A."/>
            <person name="Sjamsuridzal W."/>
        </authorList>
    </citation>
    <scope>NUCLEOTIDE SEQUENCE [LARGE SCALE GENOMIC DNA]</scope>
    <source>
        <strain evidence="2 3">S3.2.2.5</strain>
    </source>
</reference>
<evidence type="ECO:0000313" key="3">
    <source>
        <dbReference type="Proteomes" id="UP001344906"/>
    </source>
</evidence>
<dbReference type="SUPFAM" id="SSF52518">
    <property type="entry name" value="Thiamin diphosphate-binding fold (THDP-binding)"/>
    <property type="match status" value="1"/>
</dbReference>
<feature type="domain" description="Thiamine pyrophosphate enzyme TPP-binding" evidence="1">
    <location>
        <begin position="2"/>
        <end position="38"/>
    </location>
</feature>
<dbReference type="EMBL" id="BSRI01000001">
    <property type="protein sequence ID" value="GLV55631.1"/>
    <property type="molecule type" value="Genomic_DNA"/>
</dbReference>
<comment type="caution">
    <text evidence="2">The sequence shown here is derived from an EMBL/GenBank/DDBJ whole genome shotgun (WGS) entry which is preliminary data.</text>
</comment>
<gene>
    <name evidence="2" type="ORF">KDH_24750</name>
</gene>
<dbReference type="InterPro" id="IPR029061">
    <property type="entry name" value="THDP-binding"/>
</dbReference>
<protein>
    <recommendedName>
        <fullName evidence="1">Thiamine pyrophosphate enzyme TPP-binding domain-containing protein</fullName>
    </recommendedName>
</protein>
<keyword evidence="3" id="KW-1185">Reference proteome</keyword>
<dbReference type="Gene3D" id="3.40.50.970">
    <property type="match status" value="1"/>
</dbReference>
<accession>A0ABQ6FT48</accession>
<organism evidence="2 3">
    <name type="scientific">Dictyobacter halimunensis</name>
    <dbReference type="NCBI Taxonomy" id="3026934"/>
    <lineage>
        <taxon>Bacteria</taxon>
        <taxon>Bacillati</taxon>
        <taxon>Chloroflexota</taxon>
        <taxon>Ktedonobacteria</taxon>
        <taxon>Ktedonobacterales</taxon>
        <taxon>Dictyobacteraceae</taxon>
        <taxon>Dictyobacter</taxon>
    </lineage>
</organism>
<dbReference type="Pfam" id="PF02775">
    <property type="entry name" value="TPP_enzyme_C"/>
    <property type="match status" value="1"/>
</dbReference>
<dbReference type="InterPro" id="IPR011766">
    <property type="entry name" value="TPP_enzyme_TPP-bd"/>
</dbReference>
<sequence>MQIARGFGCEAKRIEQPQDLVPAIQQHLQAKGPTVLEVLIEQKQSSLL</sequence>
<proteinExistence type="predicted"/>
<dbReference type="Proteomes" id="UP001344906">
    <property type="component" value="Unassembled WGS sequence"/>
</dbReference>
<evidence type="ECO:0000313" key="2">
    <source>
        <dbReference type="EMBL" id="GLV55631.1"/>
    </source>
</evidence>
<name>A0ABQ6FT48_9CHLR</name>
<evidence type="ECO:0000259" key="1">
    <source>
        <dbReference type="Pfam" id="PF02775"/>
    </source>
</evidence>